<evidence type="ECO:0000256" key="2">
    <source>
        <dbReference type="ARBA" id="ARBA00022553"/>
    </source>
</evidence>
<keyword evidence="1" id="KW-0596">Phosphopantetheine</keyword>
<dbReference type="PANTHER" id="PTHR44845:SF7">
    <property type="entry name" value="PLIPASTATIN SYNTHASE SUBUNIT D"/>
    <property type="match status" value="1"/>
</dbReference>
<dbReference type="Proteomes" id="UP001171111">
    <property type="component" value="Unassembled WGS sequence"/>
</dbReference>
<dbReference type="InterPro" id="IPR045851">
    <property type="entry name" value="AMP-bd_C_sf"/>
</dbReference>
<name>A0ABT8T6V2_9BACT</name>
<comment type="caution">
    <text evidence="4">The sequence shown here is derived from an EMBL/GenBank/DDBJ whole genome shotgun (WGS) entry which is preliminary data.</text>
</comment>
<dbReference type="Gene3D" id="3.40.50.12780">
    <property type="entry name" value="N-terminal domain of ligase-like"/>
    <property type="match status" value="1"/>
</dbReference>
<keyword evidence="2" id="KW-0597">Phosphoprotein</keyword>
<gene>
    <name evidence="4" type="ORF">Q2362_03785</name>
</gene>
<feature type="domain" description="AMP-dependent synthetase/ligase" evidence="3">
    <location>
        <begin position="10"/>
        <end position="359"/>
    </location>
</feature>
<reference evidence="4 5" key="1">
    <citation type="submission" date="2023-06" db="EMBL/GenBank/DDBJ databases">
        <title>Campylobacter magnum sp. nov., isolated from cecal contents of domestic pigs (Sus scrofa domesticus).</title>
        <authorList>
            <person name="Papic B."/>
            <person name="Gruntar I."/>
        </authorList>
    </citation>
    <scope>NUCLEOTIDE SEQUENCE [LARGE SCALE GENOMIC DNA]</scope>
    <source>
        <strain evidence="5">34484-21</strain>
    </source>
</reference>
<proteinExistence type="predicted"/>
<dbReference type="CDD" id="cd05930">
    <property type="entry name" value="A_NRPS"/>
    <property type="match status" value="1"/>
</dbReference>
<dbReference type="PROSITE" id="PS00455">
    <property type="entry name" value="AMP_BINDING"/>
    <property type="match status" value="1"/>
</dbReference>
<accession>A0ABT8T6V2</accession>
<dbReference type="NCBIfam" id="TIGR01733">
    <property type="entry name" value="AA-adenyl-dom"/>
    <property type="match status" value="1"/>
</dbReference>
<dbReference type="InterPro" id="IPR010071">
    <property type="entry name" value="AA_adenyl_dom"/>
</dbReference>
<evidence type="ECO:0000313" key="4">
    <source>
        <dbReference type="EMBL" id="MDO2409221.1"/>
    </source>
</evidence>
<dbReference type="InterPro" id="IPR000873">
    <property type="entry name" value="AMP-dep_synth/lig_dom"/>
</dbReference>
<dbReference type="InterPro" id="IPR020845">
    <property type="entry name" value="AMP-binding_CS"/>
</dbReference>
<dbReference type="Gene3D" id="3.30.300.30">
    <property type="match status" value="1"/>
</dbReference>
<protein>
    <submittedName>
        <fullName evidence="4">Amino acid adenylation domain-containing protein</fullName>
    </submittedName>
</protein>
<organism evidence="4 5">
    <name type="scientific">Campylobacter magnus</name>
    <dbReference type="NCBI Taxonomy" id="3026462"/>
    <lineage>
        <taxon>Bacteria</taxon>
        <taxon>Pseudomonadati</taxon>
        <taxon>Campylobacterota</taxon>
        <taxon>Epsilonproteobacteria</taxon>
        <taxon>Campylobacterales</taxon>
        <taxon>Campylobacteraceae</taxon>
        <taxon>Campylobacter</taxon>
    </lineage>
</organism>
<dbReference type="InterPro" id="IPR042099">
    <property type="entry name" value="ANL_N_sf"/>
</dbReference>
<dbReference type="Pfam" id="PF00501">
    <property type="entry name" value="AMP-binding"/>
    <property type="match status" value="1"/>
</dbReference>
<evidence type="ECO:0000256" key="1">
    <source>
        <dbReference type="ARBA" id="ARBA00022450"/>
    </source>
</evidence>
<dbReference type="SUPFAM" id="SSF56801">
    <property type="entry name" value="Acetyl-CoA synthetase-like"/>
    <property type="match status" value="1"/>
</dbReference>
<dbReference type="EMBL" id="JAULJQ010000004">
    <property type="protein sequence ID" value="MDO2409221.1"/>
    <property type="molecule type" value="Genomic_DNA"/>
</dbReference>
<evidence type="ECO:0000313" key="5">
    <source>
        <dbReference type="Proteomes" id="UP001171111"/>
    </source>
</evidence>
<evidence type="ECO:0000259" key="3">
    <source>
        <dbReference type="Pfam" id="PF00501"/>
    </source>
</evidence>
<keyword evidence="5" id="KW-1185">Reference proteome</keyword>
<dbReference type="PANTHER" id="PTHR44845">
    <property type="entry name" value="CARRIER DOMAIN-CONTAINING PROTEIN"/>
    <property type="match status" value="1"/>
</dbReference>
<feature type="non-terminal residue" evidence="4">
    <location>
        <position position="472"/>
    </location>
</feature>
<dbReference type="RefSeq" id="WP_302244075.1">
    <property type="nucleotide sequence ID" value="NZ_JAULJQ010000004.1"/>
</dbReference>
<sequence length="472" mass="53532">MIRSVCDFLDNSALKFPNKIAFVEGQKSISYKDFNKITNAVASRILEFLIKKEPILIILPKGIDALISMFGVAKSGNFYSIIDEKMPRERVEKIIAKLRPKLIITSKELYFDYGIPAIFSDDFATFSINQTALNTVNIIDTDLLYVLFTSGSTGEPKGVAITHKSVVDFVFWLKEAFNVGENEILANQSPLYFDLSIFDIFGTIACGACIHLIQNQLFAFPAKIAEYLSKNKISMIFWVPSVLVYFANTNAFACADLSSLKKVLFCGEIMPTKQLNMWSKALPNITYANLYGPTEATDACSYYVINREFKDDEPLPIGKPCENTEFLVFDDEMRLITPDEICHKGELYIRGTGLSVGYYNDPEKTQNAFIQNPLQNAYEEKIYKTGDIVAYNEYGELVCYGRIDSQIKLKGHRIELGEIETALNTHENIRRSACVFKDNEIITFYESNKELDCLKDFLGAKIPAYMIPRKFF</sequence>